<keyword evidence="2" id="KW-0479">Metal-binding</keyword>
<dbReference type="AlphaFoldDB" id="A0A183IHW0"/>
<protein>
    <submittedName>
        <fullName evidence="10">P4Hc domain-containing protein</fullName>
    </submittedName>
</protein>
<evidence type="ECO:0000256" key="2">
    <source>
        <dbReference type="ARBA" id="ARBA00022723"/>
    </source>
</evidence>
<keyword evidence="6" id="KW-0408">Iron</keyword>
<dbReference type="Gene3D" id="6.10.140.1460">
    <property type="match status" value="1"/>
</dbReference>
<dbReference type="GO" id="GO:0004656">
    <property type="term" value="F:procollagen-proline 4-dioxygenase activity"/>
    <property type="evidence" value="ECO:0007669"/>
    <property type="project" value="InterPro"/>
</dbReference>
<dbReference type="Pfam" id="PF08336">
    <property type="entry name" value="P4Ha_N"/>
    <property type="match status" value="1"/>
</dbReference>
<dbReference type="Pfam" id="PF23558">
    <property type="entry name" value="TPR_P4H"/>
    <property type="match status" value="1"/>
</dbReference>
<keyword evidence="8" id="KW-0472">Membrane</keyword>
<keyword evidence="8" id="KW-0812">Transmembrane</keyword>
<sequence length="613" mass="70399">MYYTPEFNRLSGLLSHYFKLIYRLEKTEALRSAKEINILGDIATATKQKRGTLTLAKRITVTVEQLWSGMISVLCVVVTIVWASRVTTGELFSSMANVDALLETEQAVVDIIDSYIANERRRLLHLEQIAKEYRQRNLAELNSGEGNQMIINPIQAFLLIRRLTDEWANTEQLMHATAAEGFLQNITLMRERSSVKFPEVDDFEGAAIALMRIQDVYQLGTHDMAEGRIKNVRRGHRMDALDCFSVGRVAYQKRDYYHTMMWMQEALDRVRNEYPPTADEAEILEYLAFALFQQGNVQHALHTTRILLDMRPKHVLAAKNIKYYENMLDPESQGDKTRLDESRLPPIQNLRPNDTHVPEREEYESLCRKAGLPMVSVLDRSHFILHCSFTDIPPFVAKDLYCYLKRDIPFLKLAPIKVEVVHWKPKIMFFRRIVSDDELAVIKQLALPLVITDLRLNAWLQDKDNPVVTRLTQRTEDMTGLNMKTSELLQRGEKDPYRITLGNRIASVLFYINDSHSFQSLGTGNRIGSVLFYLSQPDAGGGTVFPTLKTSISASKNDAIFWHNLKRSGEPDESTLHAACPVLAGSKWVGNRWMHERGQEFIRPCTLKENDYE</sequence>
<accession>A0A183IHW0</accession>
<dbReference type="PANTHER" id="PTHR10869:SF244">
    <property type="entry name" value="PROLYL 4-HYDROXYLASE SUBUNIT ALPHA-2"/>
    <property type="match status" value="1"/>
</dbReference>
<dbReference type="GO" id="GO:0005506">
    <property type="term" value="F:iron ion binding"/>
    <property type="evidence" value="ECO:0007669"/>
    <property type="project" value="InterPro"/>
</dbReference>
<keyword evidence="8" id="KW-1133">Transmembrane helix</keyword>
<organism evidence="10">
    <name type="scientific">Soboliphyme baturini</name>
    <dbReference type="NCBI Taxonomy" id="241478"/>
    <lineage>
        <taxon>Eukaryota</taxon>
        <taxon>Metazoa</taxon>
        <taxon>Ecdysozoa</taxon>
        <taxon>Nematoda</taxon>
        <taxon>Enoplea</taxon>
        <taxon>Dorylaimia</taxon>
        <taxon>Dioctophymatida</taxon>
        <taxon>Dioctophymatoidea</taxon>
        <taxon>Soboliphymatidae</taxon>
        <taxon>Soboliphyme</taxon>
    </lineage>
</organism>
<dbReference type="FunFam" id="1.25.40.10:FF:000006">
    <property type="entry name" value="Prolyl 4-hydroxylase subunit alpha 2"/>
    <property type="match status" value="1"/>
</dbReference>
<evidence type="ECO:0000256" key="6">
    <source>
        <dbReference type="ARBA" id="ARBA00023004"/>
    </source>
</evidence>
<comment type="cofactor">
    <cofactor evidence="1">
        <name>L-ascorbate</name>
        <dbReference type="ChEBI" id="CHEBI:38290"/>
    </cofactor>
</comment>
<evidence type="ECO:0000256" key="5">
    <source>
        <dbReference type="ARBA" id="ARBA00023002"/>
    </source>
</evidence>
<evidence type="ECO:0000256" key="8">
    <source>
        <dbReference type="SAM" id="Phobius"/>
    </source>
</evidence>
<dbReference type="PANTHER" id="PTHR10869">
    <property type="entry name" value="PROLYL 4-HYDROXYLASE ALPHA SUBUNIT"/>
    <property type="match status" value="1"/>
</dbReference>
<keyword evidence="5" id="KW-0560">Oxidoreductase</keyword>
<feature type="domain" description="Prolyl 4-hydroxylase alpha subunit" evidence="9">
    <location>
        <begin position="425"/>
        <end position="595"/>
    </location>
</feature>
<name>A0A183IHW0_9BILA</name>
<keyword evidence="4" id="KW-0223">Dioxygenase</keyword>
<evidence type="ECO:0000256" key="7">
    <source>
        <dbReference type="SAM" id="MobiDB-lite"/>
    </source>
</evidence>
<dbReference type="WBParaSite" id="SBAD_0000335601-mRNA-1">
    <property type="protein sequence ID" value="SBAD_0000335601-mRNA-1"/>
    <property type="gene ID" value="SBAD_0000335601"/>
</dbReference>
<evidence type="ECO:0000313" key="10">
    <source>
        <dbReference type="WBParaSite" id="SBAD_0000335601-mRNA-1"/>
    </source>
</evidence>
<dbReference type="InterPro" id="IPR045054">
    <property type="entry name" value="P4HA-like"/>
</dbReference>
<dbReference type="InterPro" id="IPR013547">
    <property type="entry name" value="P4H_N"/>
</dbReference>
<dbReference type="Gene3D" id="1.25.40.10">
    <property type="entry name" value="Tetratricopeptide repeat domain"/>
    <property type="match status" value="1"/>
</dbReference>
<dbReference type="InterPro" id="IPR006620">
    <property type="entry name" value="Pro_4_hyd_alph"/>
</dbReference>
<dbReference type="Pfam" id="PF13640">
    <property type="entry name" value="2OG-FeII_Oxy_3"/>
    <property type="match status" value="1"/>
</dbReference>
<feature type="transmembrane region" description="Helical" evidence="8">
    <location>
        <begin position="66"/>
        <end position="84"/>
    </location>
</feature>
<dbReference type="SUPFAM" id="SSF48452">
    <property type="entry name" value="TPR-like"/>
    <property type="match status" value="1"/>
</dbReference>
<proteinExistence type="predicted"/>
<dbReference type="Gene3D" id="2.60.120.620">
    <property type="entry name" value="q2cbj1_9rhob like domain"/>
    <property type="match status" value="1"/>
</dbReference>
<feature type="region of interest" description="Disordered" evidence="7">
    <location>
        <begin position="331"/>
        <end position="354"/>
    </location>
</feature>
<evidence type="ECO:0000256" key="3">
    <source>
        <dbReference type="ARBA" id="ARBA00022896"/>
    </source>
</evidence>
<dbReference type="InterPro" id="IPR011990">
    <property type="entry name" value="TPR-like_helical_dom_sf"/>
</dbReference>
<evidence type="ECO:0000256" key="1">
    <source>
        <dbReference type="ARBA" id="ARBA00001961"/>
    </source>
</evidence>
<keyword evidence="3" id="KW-0847">Vitamin C</keyword>
<reference evidence="10" key="1">
    <citation type="submission" date="2016-06" db="UniProtKB">
        <authorList>
            <consortium name="WormBaseParasite"/>
        </authorList>
    </citation>
    <scope>IDENTIFICATION</scope>
</reference>
<evidence type="ECO:0000259" key="9">
    <source>
        <dbReference type="SMART" id="SM00702"/>
    </source>
</evidence>
<dbReference type="InterPro" id="IPR059068">
    <property type="entry name" value="TPR_P4H"/>
</dbReference>
<dbReference type="InterPro" id="IPR044862">
    <property type="entry name" value="Pro_4_hyd_alph_FE2OG_OXY"/>
</dbReference>
<dbReference type="GO" id="GO:0005783">
    <property type="term" value="C:endoplasmic reticulum"/>
    <property type="evidence" value="ECO:0007669"/>
    <property type="project" value="InterPro"/>
</dbReference>
<dbReference type="GO" id="GO:0031418">
    <property type="term" value="F:L-ascorbic acid binding"/>
    <property type="evidence" value="ECO:0007669"/>
    <property type="project" value="UniProtKB-KW"/>
</dbReference>
<dbReference type="SMART" id="SM00702">
    <property type="entry name" value="P4Hc"/>
    <property type="match status" value="1"/>
</dbReference>
<evidence type="ECO:0000256" key="4">
    <source>
        <dbReference type="ARBA" id="ARBA00022964"/>
    </source>
</evidence>
<feature type="compositionally biased region" description="Basic and acidic residues" evidence="7">
    <location>
        <begin position="333"/>
        <end position="343"/>
    </location>
</feature>